<dbReference type="EMBL" id="CP148753">
    <property type="protein sequence ID" value="WXR76577.1"/>
    <property type="molecule type" value="Genomic_DNA"/>
</dbReference>
<sequence length="75" mass="8532">MTTTTVQCVACEWFTLREFPKYAELGLGRCALMVERPGSFVSPNYPRQCRDHEPAPADKTAARIEWLRDLRSEGA</sequence>
<dbReference type="Proteomes" id="UP001456224">
    <property type="component" value="Chromosome"/>
</dbReference>
<organism evidence="1 2">
    <name type="scientific">Achromobacter veterisilvae</name>
    <dbReference type="NCBI Taxonomy" id="2069367"/>
    <lineage>
        <taxon>Bacteria</taxon>
        <taxon>Pseudomonadati</taxon>
        <taxon>Pseudomonadota</taxon>
        <taxon>Betaproteobacteria</taxon>
        <taxon>Burkholderiales</taxon>
        <taxon>Alcaligenaceae</taxon>
        <taxon>Achromobacter</taxon>
    </lineage>
</organism>
<protein>
    <recommendedName>
        <fullName evidence="3">Uracil-DNA glycosylase</fullName>
    </recommendedName>
</protein>
<reference evidence="1 2" key="1">
    <citation type="submission" date="2024-03" db="EMBL/GenBank/DDBJ databases">
        <title>Reference genomes for the five species model microbial community.</title>
        <authorList>
            <person name="Padfield D."/>
        </authorList>
    </citation>
    <scope>NUCLEOTIDE SEQUENCE [LARGE SCALE GENOMIC DNA]</scope>
    <source>
        <strain evidence="1 2">AB1</strain>
    </source>
</reference>
<accession>A0ABZ2SC61</accession>
<evidence type="ECO:0000313" key="1">
    <source>
        <dbReference type="EMBL" id="WXR76577.1"/>
    </source>
</evidence>
<dbReference type="RefSeq" id="WP_338881544.1">
    <property type="nucleotide sequence ID" value="NZ_CP148753.1"/>
</dbReference>
<name>A0ABZ2SC61_9BURK</name>
<evidence type="ECO:0008006" key="3">
    <source>
        <dbReference type="Google" id="ProtNLM"/>
    </source>
</evidence>
<evidence type="ECO:0000313" key="2">
    <source>
        <dbReference type="Proteomes" id="UP001456224"/>
    </source>
</evidence>
<gene>
    <name evidence="1" type="ORF">WHX56_14100</name>
</gene>
<keyword evidence="2" id="KW-1185">Reference proteome</keyword>
<proteinExistence type="predicted"/>